<protein>
    <submittedName>
        <fullName evidence="4">Nodulation protein S (NodS)</fullName>
    </submittedName>
</protein>
<dbReference type="AlphaFoldDB" id="A0A2T5U0B4"/>
<evidence type="ECO:0000256" key="3">
    <source>
        <dbReference type="ARBA" id="ARBA00022691"/>
    </source>
</evidence>
<comment type="caution">
    <text evidence="4">The sequence shown here is derived from an EMBL/GenBank/DDBJ whole genome shotgun (WGS) entry which is preliminary data.</text>
</comment>
<name>A0A2T5U0B4_9SPHN</name>
<dbReference type="CDD" id="cd02440">
    <property type="entry name" value="AdoMet_MTases"/>
    <property type="match status" value="1"/>
</dbReference>
<dbReference type="PANTHER" id="PTHR43464">
    <property type="entry name" value="METHYLTRANSFERASE"/>
    <property type="match status" value="1"/>
</dbReference>
<dbReference type="OrthoDB" id="116799at2"/>
<dbReference type="InterPro" id="IPR008715">
    <property type="entry name" value="SAM-MeTfrase_NodS-like"/>
</dbReference>
<dbReference type="EMBL" id="QAYE01000008">
    <property type="protein sequence ID" value="PTW44936.1"/>
    <property type="molecule type" value="Genomic_DNA"/>
</dbReference>
<dbReference type="GO" id="GO:0009312">
    <property type="term" value="P:oligosaccharide biosynthetic process"/>
    <property type="evidence" value="ECO:0007669"/>
    <property type="project" value="InterPro"/>
</dbReference>
<dbReference type="GO" id="GO:0032259">
    <property type="term" value="P:methylation"/>
    <property type="evidence" value="ECO:0007669"/>
    <property type="project" value="UniProtKB-KW"/>
</dbReference>
<reference evidence="4 5" key="1">
    <citation type="submission" date="2018-04" db="EMBL/GenBank/DDBJ databases">
        <title>Genomic Encyclopedia of Type Strains, Phase III (KMG-III): the genomes of soil and plant-associated and newly described type strains.</title>
        <authorList>
            <person name="Whitman W."/>
        </authorList>
    </citation>
    <scope>NUCLEOTIDE SEQUENCE [LARGE SCALE GENOMIC DNA]</scope>
    <source>
        <strain evidence="4 5">MA-olki</strain>
    </source>
</reference>
<gene>
    <name evidence="4" type="ORF">C8J25_10824</name>
</gene>
<dbReference type="Pfam" id="PF05401">
    <property type="entry name" value="NodS"/>
    <property type="match status" value="1"/>
</dbReference>
<dbReference type="Gene3D" id="3.40.50.150">
    <property type="entry name" value="Vaccinia Virus protein VP39"/>
    <property type="match status" value="1"/>
</dbReference>
<keyword evidence="1" id="KW-0489">Methyltransferase</keyword>
<organism evidence="4 5">
    <name type="scientific">Sphingomonas faeni</name>
    <dbReference type="NCBI Taxonomy" id="185950"/>
    <lineage>
        <taxon>Bacteria</taxon>
        <taxon>Pseudomonadati</taxon>
        <taxon>Pseudomonadota</taxon>
        <taxon>Alphaproteobacteria</taxon>
        <taxon>Sphingomonadales</taxon>
        <taxon>Sphingomonadaceae</taxon>
        <taxon>Sphingomonas</taxon>
    </lineage>
</organism>
<evidence type="ECO:0000313" key="4">
    <source>
        <dbReference type="EMBL" id="PTW44936.1"/>
    </source>
</evidence>
<dbReference type="SUPFAM" id="SSF53335">
    <property type="entry name" value="S-adenosyl-L-methionine-dependent methyltransferases"/>
    <property type="match status" value="1"/>
</dbReference>
<sequence>MRREHSIEPEYFEALYKDKGDPWEFETSPYEAAKYDETLTALPKDRFESALEVGCANGVLTARLGARCDALLALDVSKTAVAAARQRCADQPHVRIEQRRLPEDAPAGTFDLILLSEVVYYWDSADIVRLAAYVRSAAASGGYVMLVHWIGETDYPKSGDDAVAELHAALGDRVTVVRSDRHEAYRLDLWRLEDAR</sequence>
<evidence type="ECO:0000256" key="1">
    <source>
        <dbReference type="ARBA" id="ARBA00022603"/>
    </source>
</evidence>
<dbReference type="RefSeq" id="WP_107955100.1">
    <property type="nucleotide sequence ID" value="NZ_QAYE01000008.1"/>
</dbReference>
<dbReference type="InterPro" id="IPR029063">
    <property type="entry name" value="SAM-dependent_MTases_sf"/>
</dbReference>
<proteinExistence type="predicted"/>
<dbReference type="PANTHER" id="PTHR43464:SF19">
    <property type="entry name" value="UBIQUINONE BIOSYNTHESIS O-METHYLTRANSFERASE, MITOCHONDRIAL"/>
    <property type="match status" value="1"/>
</dbReference>
<dbReference type="GeneID" id="91006936"/>
<keyword evidence="3" id="KW-0949">S-adenosyl-L-methionine</keyword>
<evidence type="ECO:0000313" key="5">
    <source>
        <dbReference type="Proteomes" id="UP000244013"/>
    </source>
</evidence>
<evidence type="ECO:0000256" key="2">
    <source>
        <dbReference type="ARBA" id="ARBA00022679"/>
    </source>
</evidence>
<dbReference type="GO" id="GO:0008757">
    <property type="term" value="F:S-adenosylmethionine-dependent methyltransferase activity"/>
    <property type="evidence" value="ECO:0007669"/>
    <property type="project" value="InterPro"/>
</dbReference>
<accession>A0A2T5U0B4</accession>
<keyword evidence="2" id="KW-0808">Transferase</keyword>
<dbReference type="Proteomes" id="UP000244013">
    <property type="component" value="Unassembled WGS sequence"/>
</dbReference>